<feature type="compositionally biased region" description="Low complexity" evidence="3">
    <location>
        <begin position="60"/>
        <end position="69"/>
    </location>
</feature>
<comment type="similarity">
    <text evidence="1">Belongs to the transglycosylase Slt family.</text>
</comment>
<name>A0ABU0LHQ8_XANAG</name>
<evidence type="ECO:0000256" key="1">
    <source>
        <dbReference type="ARBA" id="ARBA00007734"/>
    </source>
</evidence>
<dbReference type="InterPro" id="IPR023346">
    <property type="entry name" value="Lysozyme-like_dom_sf"/>
</dbReference>
<dbReference type="Gene3D" id="1.10.530.10">
    <property type="match status" value="1"/>
</dbReference>
<keyword evidence="7" id="KW-1185">Reference proteome</keyword>
<protein>
    <submittedName>
        <fullName evidence="6">Soluble lytic murein transglycosylase-like protein</fullName>
    </submittedName>
</protein>
<feature type="compositionally biased region" description="Low complexity" evidence="3">
    <location>
        <begin position="274"/>
        <end position="283"/>
    </location>
</feature>
<comment type="similarity">
    <text evidence="2">Belongs to the virb1 family.</text>
</comment>
<evidence type="ECO:0000313" key="7">
    <source>
        <dbReference type="Proteomes" id="UP001241747"/>
    </source>
</evidence>
<dbReference type="Pfam" id="PF01464">
    <property type="entry name" value="SLT"/>
    <property type="match status" value="1"/>
</dbReference>
<accession>A0ABU0LHQ8</accession>
<evidence type="ECO:0000259" key="5">
    <source>
        <dbReference type="Pfam" id="PF01464"/>
    </source>
</evidence>
<feature type="compositionally biased region" description="Low complexity" evidence="3">
    <location>
        <begin position="248"/>
        <end position="261"/>
    </location>
</feature>
<evidence type="ECO:0000256" key="3">
    <source>
        <dbReference type="SAM" id="MobiDB-lite"/>
    </source>
</evidence>
<feature type="region of interest" description="Disordered" evidence="3">
    <location>
        <begin position="236"/>
        <end position="283"/>
    </location>
</feature>
<comment type="caution">
    <text evidence="6">The sequence shown here is derived from an EMBL/GenBank/DDBJ whole genome shotgun (WGS) entry which is preliminary data.</text>
</comment>
<dbReference type="PANTHER" id="PTHR37423:SF2">
    <property type="entry name" value="MEMBRANE-BOUND LYTIC MUREIN TRANSGLYCOSYLASE C"/>
    <property type="match status" value="1"/>
</dbReference>
<reference evidence="6 7" key="1">
    <citation type="submission" date="2023-07" db="EMBL/GenBank/DDBJ databases">
        <title>Genomic Encyclopedia of Type Strains, Phase IV (KMG-IV): sequencing the most valuable type-strain genomes for metagenomic binning, comparative biology and taxonomic classification.</title>
        <authorList>
            <person name="Goeker M."/>
        </authorList>
    </citation>
    <scope>NUCLEOTIDE SEQUENCE [LARGE SCALE GENOMIC DNA]</scope>
    <source>
        <strain evidence="6 7">DSM 3770</strain>
    </source>
</reference>
<dbReference type="Proteomes" id="UP001241747">
    <property type="component" value="Unassembled WGS sequence"/>
</dbReference>
<feature type="chain" id="PRO_5045291025" evidence="4">
    <location>
        <begin position="20"/>
        <end position="283"/>
    </location>
</feature>
<feature type="region of interest" description="Disordered" evidence="3">
    <location>
        <begin position="27"/>
        <end position="80"/>
    </location>
</feature>
<proteinExistence type="inferred from homology"/>
<dbReference type="SUPFAM" id="SSF53955">
    <property type="entry name" value="Lysozyme-like"/>
    <property type="match status" value="1"/>
</dbReference>
<dbReference type="InterPro" id="IPR008258">
    <property type="entry name" value="Transglycosylase_SLT_dom_1"/>
</dbReference>
<gene>
    <name evidence="6" type="ORF">QOZ94_003468</name>
</gene>
<evidence type="ECO:0000256" key="4">
    <source>
        <dbReference type="SAM" id="SignalP"/>
    </source>
</evidence>
<evidence type="ECO:0000256" key="2">
    <source>
        <dbReference type="ARBA" id="ARBA00009387"/>
    </source>
</evidence>
<dbReference type="EMBL" id="JAUSVY010000009">
    <property type="protein sequence ID" value="MDQ0506654.1"/>
    <property type="molecule type" value="Genomic_DNA"/>
</dbReference>
<feature type="signal peptide" evidence="4">
    <location>
        <begin position="1"/>
        <end position="19"/>
    </location>
</feature>
<feature type="domain" description="Transglycosylase SLT" evidence="5">
    <location>
        <begin position="87"/>
        <end position="211"/>
    </location>
</feature>
<dbReference type="PANTHER" id="PTHR37423">
    <property type="entry name" value="SOLUBLE LYTIC MUREIN TRANSGLYCOSYLASE-RELATED"/>
    <property type="match status" value="1"/>
</dbReference>
<dbReference type="RefSeq" id="WP_237345324.1">
    <property type="nucleotide sequence ID" value="NZ_JABWGX010000009.1"/>
</dbReference>
<organism evidence="6 7">
    <name type="scientific">Xanthobacter agilis</name>
    <dbReference type="NCBI Taxonomy" id="47492"/>
    <lineage>
        <taxon>Bacteria</taxon>
        <taxon>Pseudomonadati</taxon>
        <taxon>Pseudomonadota</taxon>
        <taxon>Alphaproteobacteria</taxon>
        <taxon>Hyphomicrobiales</taxon>
        <taxon>Xanthobacteraceae</taxon>
        <taxon>Xanthobacter</taxon>
    </lineage>
</organism>
<evidence type="ECO:0000313" key="6">
    <source>
        <dbReference type="EMBL" id="MDQ0506654.1"/>
    </source>
</evidence>
<feature type="compositionally biased region" description="Pro residues" evidence="3">
    <location>
        <begin position="262"/>
        <end position="273"/>
    </location>
</feature>
<keyword evidence="4" id="KW-0732">Signal</keyword>
<sequence>MTTRNLALSVLLTLLTANAAGATSFGTIPMRETPLAPKEAPKDATRGAPQPGSDAGKGAGARPSAPRAAKPVRKGGPPNICERELARASKKYNVPLEILYAVGLTESGYDGFLQPYTLYIEGKDYISNNLQDALKLFREANARGVQLIDIGCMQVNYYWHKEEFRSLEEMFNPRLNVEQAARFLQELRQRHGSWTMALARYNAGPKNTVGQHRYVCRVMKNLIEAGVGEWTPSAKSFCDNPPPKPDEVAPAAGAPTEAVAAPAPPSPAAPAPVSPTSSHEGIF</sequence>
<dbReference type="CDD" id="cd13400">
    <property type="entry name" value="LT_IagB-like"/>
    <property type="match status" value="1"/>
</dbReference>